<evidence type="ECO:0000313" key="4">
    <source>
        <dbReference type="Proteomes" id="UP000070054"/>
    </source>
</evidence>
<sequence>MRAAPLIAIAGVVSAYPASIAPGSNSTVTKTVAPTPCPSPVEQANRFGFMGEQTATFARDGPHATLSPNIHWSCDTKPAANVIPIPPSKGSEMYYGVGDPAKAGAYAFVTYHFTAPSVNLDHCDHVAVVTYDSSDLTISFGSHDGYQNAVNTWNTDDGLILIVFVKGCGDYEKGDRCFFRVSSLQFHGGNSVITASGTPGHPDDLITSGETEWGHWTPRGHHPQPSSASGSTFTWGSAPAATSGSTTYGTSPTSPGGAGAPGTPGSPSSLTGSVGMPGATGSPISNSSSAVNTTDLQAPRSCEAPADTKYGLPTACLGAYFDEDLDEDLGYAQLSADSLRFVQEIAPGFIQESIPEEFKYDIDPEDSFWKQRRNVRKRWFKSFFNKIVQPLKAVYQATQQALSIGGSINKEISWHLPNPKSSNPDDKTLSDPKTKQVQSPWGDSILLKALGSQEEDPEKKVNGYMNIFCVGCGAFGNAKIAGRARWTPIGGFLEGEVDIRTDIKFVLKIGIDAQITYKQEFYNDLINVALPGLTYGVVNIGPRISVGSRVEVEAAAKGKLLAGAEMGLQDAHVLIDFVNSANSKKSGWEPYFKPVFEAEGQLMLSTSLGLPIGIKCGLQIASWDKSVGIIDEPSIKGVALVAASIGLSETGSFTAGFTDTNGCTGISTQISWRNRLYIDILGSKQIPLLDTNDRPLTQGCIELPASKRDIEHRQASQPTSSLVDITDNYKGGSSTISYEPQSIPNRAYNDTNGYEYSLLVDPTGSTMIISCSNGNLYAVVTDGPDNDFCSELWATQDDALIYDGAQRLMHYYDNTMTKLGVSRLRVEPELEGPTGSVVVAWAPYYDGPGSEEYYFVAIDPLDEIFYPVVCDYVDGQSSKLFLVRDPVVGIETLKSPDLIYTVTGGRVGECFALVLMQGIRDTASYLSLSGYPDL</sequence>
<dbReference type="EMBL" id="JEMN01000217">
    <property type="protein sequence ID" value="KXH63249.1"/>
    <property type="molecule type" value="Genomic_DNA"/>
</dbReference>
<comment type="caution">
    <text evidence="3">The sequence shown here is derived from an EMBL/GenBank/DDBJ whole genome shotgun (WGS) entry which is preliminary data.</text>
</comment>
<feature type="domain" description="DUF7029" evidence="2">
    <location>
        <begin position="111"/>
        <end position="208"/>
    </location>
</feature>
<protein>
    <recommendedName>
        <fullName evidence="2">DUF7029 domain-containing protein</fullName>
    </recommendedName>
</protein>
<dbReference type="AlphaFoldDB" id="A0A135US90"/>
<dbReference type="Proteomes" id="UP000070054">
    <property type="component" value="Unassembled WGS sequence"/>
</dbReference>
<feature type="region of interest" description="Disordered" evidence="1">
    <location>
        <begin position="415"/>
        <end position="438"/>
    </location>
</feature>
<dbReference type="Pfam" id="PF22974">
    <property type="entry name" value="DUF7029"/>
    <property type="match status" value="1"/>
</dbReference>
<feature type="compositionally biased region" description="Polar residues" evidence="1">
    <location>
        <begin position="282"/>
        <end position="296"/>
    </location>
</feature>
<accession>A0A135US90</accession>
<evidence type="ECO:0000256" key="1">
    <source>
        <dbReference type="SAM" id="MobiDB-lite"/>
    </source>
</evidence>
<evidence type="ECO:0000313" key="3">
    <source>
        <dbReference type="EMBL" id="KXH63249.1"/>
    </source>
</evidence>
<feature type="compositionally biased region" description="Basic and acidic residues" evidence="1">
    <location>
        <begin position="423"/>
        <end position="434"/>
    </location>
</feature>
<feature type="compositionally biased region" description="Low complexity" evidence="1">
    <location>
        <begin position="236"/>
        <end position="255"/>
    </location>
</feature>
<proteinExistence type="predicted"/>
<feature type="compositionally biased region" description="Low complexity" evidence="1">
    <location>
        <begin position="263"/>
        <end position="273"/>
    </location>
</feature>
<reference evidence="3 4" key="1">
    <citation type="submission" date="2014-02" db="EMBL/GenBank/DDBJ databases">
        <title>The genome sequence of Colletotrichum nymphaeae SA-01.</title>
        <authorList>
            <person name="Baroncelli R."/>
            <person name="Thon M.R."/>
        </authorList>
    </citation>
    <scope>NUCLEOTIDE SEQUENCE [LARGE SCALE GENOMIC DNA]</scope>
    <source>
        <strain evidence="3 4">SA-01</strain>
    </source>
</reference>
<feature type="region of interest" description="Disordered" evidence="1">
    <location>
        <begin position="190"/>
        <end position="305"/>
    </location>
</feature>
<keyword evidence="4" id="KW-1185">Reference proteome</keyword>
<dbReference type="InterPro" id="IPR054293">
    <property type="entry name" value="DUF7029"/>
</dbReference>
<evidence type="ECO:0000259" key="2">
    <source>
        <dbReference type="Pfam" id="PF22974"/>
    </source>
</evidence>
<dbReference type="OrthoDB" id="160645at2759"/>
<name>A0A135US90_9PEZI</name>
<gene>
    <name evidence="3" type="ORF">CNYM01_05700</name>
</gene>
<organism evidence="3 4">
    <name type="scientific">Colletotrichum nymphaeae SA-01</name>
    <dbReference type="NCBI Taxonomy" id="1460502"/>
    <lineage>
        <taxon>Eukaryota</taxon>
        <taxon>Fungi</taxon>
        <taxon>Dikarya</taxon>
        <taxon>Ascomycota</taxon>
        <taxon>Pezizomycotina</taxon>
        <taxon>Sordariomycetes</taxon>
        <taxon>Hypocreomycetidae</taxon>
        <taxon>Glomerellales</taxon>
        <taxon>Glomerellaceae</taxon>
        <taxon>Colletotrichum</taxon>
        <taxon>Colletotrichum acutatum species complex</taxon>
    </lineage>
</organism>
<feature type="compositionally biased region" description="Polar residues" evidence="1">
    <location>
        <begin position="224"/>
        <end position="235"/>
    </location>
</feature>